<keyword evidence="1" id="KW-1133">Transmembrane helix</keyword>
<protein>
    <submittedName>
        <fullName evidence="3">MARVEL domain-containing protein</fullName>
    </submittedName>
</protein>
<dbReference type="AlphaFoldDB" id="A0A914DKN9"/>
<proteinExistence type="predicted"/>
<keyword evidence="1" id="KW-0472">Membrane</keyword>
<dbReference type="Proteomes" id="UP000887540">
    <property type="component" value="Unplaced"/>
</dbReference>
<evidence type="ECO:0000313" key="3">
    <source>
        <dbReference type="WBParaSite" id="ACRNAN_scaffold304.g19872.t1"/>
    </source>
</evidence>
<sequence>MALPYQFVVCTGLKVLIVILVIAVLILLDPRYVTAYININYEIVLIYLFSAMTLLYSIISVIMYFVMYRSVEDTEELRLTNCALTEVVFSVAGIVGWLLVCGIGGSIAQRTIIDTGEYFGWIGGCAGVIVCLFMGILAIFALNIVNEKILSPNRKYRYGSRI</sequence>
<evidence type="ECO:0000256" key="1">
    <source>
        <dbReference type="SAM" id="Phobius"/>
    </source>
</evidence>
<evidence type="ECO:0000313" key="2">
    <source>
        <dbReference type="Proteomes" id="UP000887540"/>
    </source>
</evidence>
<feature type="transmembrane region" description="Helical" evidence="1">
    <location>
        <begin position="119"/>
        <end position="145"/>
    </location>
</feature>
<feature type="transmembrane region" description="Helical" evidence="1">
    <location>
        <begin position="7"/>
        <end position="28"/>
    </location>
</feature>
<feature type="transmembrane region" description="Helical" evidence="1">
    <location>
        <begin position="87"/>
        <end position="107"/>
    </location>
</feature>
<feature type="transmembrane region" description="Helical" evidence="1">
    <location>
        <begin position="43"/>
        <end position="66"/>
    </location>
</feature>
<keyword evidence="2" id="KW-1185">Reference proteome</keyword>
<organism evidence="2 3">
    <name type="scientific">Acrobeloides nanus</name>
    <dbReference type="NCBI Taxonomy" id="290746"/>
    <lineage>
        <taxon>Eukaryota</taxon>
        <taxon>Metazoa</taxon>
        <taxon>Ecdysozoa</taxon>
        <taxon>Nematoda</taxon>
        <taxon>Chromadorea</taxon>
        <taxon>Rhabditida</taxon>
        <taxon>Tylenchina</taxon>
        <taxon>Cephalobomorpha</taxon>
        <taxon>Cephaloboidea</taxon>
        <taxon>Cephalobidae</taxon>
        <taxon>Acrobeloides</taxon>
    </lineage>
</organism>
<reference evidence="3" key="1">
    <citation type="submission" date="2022-11" db="UniProtKB">
        <authorList>
            <consortium name="WormBaseParasite"/>
        </authorList>
    </citation>
    <scope>IDENTIFICATION</scope>
</reference>
<dbReference type="WBParaSite" id="ACRNAN_scaffold304.g19872.t1">
    <property type="protein sequence ID" value="ACRNAN_scaffold304.g19872.t1"/>
    <property type="gene ID" value="ACRNAN_scaffold304.g19872"/>
</dbReference>
<keyword evidence="1" id="KW-0812">Transmembrane</keyword>
<accession>A0A914DKN9</accession>
<name>A0A914DKN9_9BILA</name>